<feature type="domain" description="Homeobox" evidence="8">
    <location>
        <begin position="277"/>
        <end position="337"/>
    </location>
</feature>
<feature type="compositionally biased region" description="Polar residues" evidence="7">
    <location>
        <begin position="98"/>
        <end position="107"/>
    </location>
</feature>
<dbReference type="SMART" id="SM00389">
    <property type="entry name" value="HOX"/>
    <property type="match status" value="1"/>
</dbReference>
<evidence type="ECO:0000256" key="4">
    <source>
        <dbReference type="ARBA" id="ARBA00023242"/>
    </source>
</evidence>
<dbReference type="Pfam" id="PF00046">
    <property type="entry name" value="Homeodomain"/>
    <property type="match status" value="1"/>
</dbReference>
<dbReference type="InterPro" id="IPR001356">
    <property type="entry name" value="HD"/>
</dbReference>
<accession>A0ABP0EV54</accession>
<dbReference type="PANTHER" id="PTHR24327:SF81">
    <property type="entry name" value="HOMEOTIC PROTEIN DISTAL-LESS-RELATED"/>
    <property type="match status" value="1"/>
</dbReference>
<dbReference type="PROSITE" id="PS00027">
    <property type="entry name" value="HOMEOBOX_1"/>
    <property type="match status" value="1"/>
</dbReference>
<dbReference type="EMBL" id="CAWYQH010000001">
    <property type="protein sequence ID" value="CAK8671264.1"/>
    <property type="molecule type" value="Genomic_DNA"/>
</dbReference>
<dbReference type="PROSITE" id="PS50071">
    <property type="entry name" value="HOMEOBOX_2"/>
    <property type="match status" value="1"/>
</dbReference>
<evidence type="ECO:0000256" key="2">
    <source>
        <dbReference type="ARBA" id="ARBA00023125"/>
    </source>
</evidence>
<protein>
    <recommendedName>
        <fullName evidence="8">Homeobox domain-containing protein</fullName>
    </recommendedName>
</protein>
<comment type="similarity">
    <text evidence="1">Belongs to the distal-less homeobox family.</text>
</comment>
<dbReference type="InterPro" id="IPR017970">
    <property type="entry name" value="Homeobox_CS"/>
</dbReference>
<dbReference type="InterPro" id="IPR009057">
    <property type="entry name" value="Homeodomain-like_sf"/>
</dbReference>
<dbReference type="Gene3D" id="1.10.10.60">
    <property type="entry name" value="Homeodomain-like"/>
    <property type="match status" value="1"/>
</dbReference>
<dbReference type="CDD" id="cd00086">
    <property type="entry name" value="homeodomain"/>
    <property type="match status" value="1"/>
</dbReference>
<comment type="caution">
    <text evidence="9">The sequence shown here is derived from an EMBL/GenBank/DDBJ whole genome shotgun (WGS) entry which is preliminary data.</text>
</comment>
<feature type="DNA-binding region" description="Homeobox" evidence="5">
    <location>
        <begin position="279"/>
        <end position="338"/>
    </location>
</feature>
<dbReference type="PANTHER" id="PTHR24327">
    <property type="entry name" value="HOMEOBOX PROTEIN"/>
    <property type="match status" value="1"/>
</dbReference>
<keyword evidence="4 5" id="KW-0539">Nucleus</keyword>
<evidence type="ECO:0000313" key="9">
    <source>
        <dbReference type="EMBL" id="CAK8671264.1"/>
    </source>
</evidence>
<feature type="region of interest" description="Disordered" evidence="7">
    <location>
        <begin position="98"/>
        <end position="122"/>
    </location>
</feature>
<keyword evidence="2 5" id="KW-0238">DNA-binding</keyword>
<dbReference type="PRINTS" id="PR00031">
    <property type="entry name" value="HTHREPRESSR"/>
</dbReference>
<keyword evidence="3 5" id="KW-0371">Homeobox</keyword>
<evidence type="ECO:0000256" key="1">
    <source>
        <dbReference type="ARBA" id="ARBA00007916"/>
    </source>
</evidence>
<evidence type="ECO:0000259" key="8">
    <source>
        <dbReference type="PROSITE" id="PS50071"/>
    </source>
</evidence>
<comment type="subcellular location">
    <subcellularLocation>
        <location evidence="5 6">Nucleus</location>
    </subcellularLocation>
</comment>
<evidence type="ECO:0000313" key="10">
    <source>
        <dbReference type="Proteomes" id="UP001642483"/>
    </source>
</evidence>
<dbReference type="Proteomes" id="UP001642483">
    <property type="component" value="Unassembled WGS sequence"/>
</dbReference>
<sequence length="546" mass="59823">MFEDMSADGLCDNLQAMAELDSSELFQDVRGITSDTSNLLNYSPPYELGNLASNNITGQHMNGLKQVESRCYGDSKAVFCNNSMQHLNPNNAFVNGGSFNAEYSQPNKKQHAATVTPPDTPDSDVFEEAPSRIVADASQDEVKSLRPNHISRIGQIPEFSGNSVVFDDSDPDLSLFNNLNDAVNLAPVEAGPNATDTELKELIEECGGGTVDVPKNWTTPEGQGLSLSHWPQGSNETNALSSNLVAQSANMEPPDDGTSGVDSPPESISPGDSIKPKKKRNPRTVYSTYQLQELHSYFKKVQYLALPERARLAANLGLTQTQVKVWFQNRRSKIKKLLKTGAINDLDDAGIESVVDNQAPEYEDCNFRSNTGQLNLAQTNNHHGVQESWNAPNMPCMPTEGAMAYGQNTNVPTYPMQESAGAPPCVQEGNMFKPENHFQSNTVQPAHMPAAYQDHSNMFYAPCYDQFSRMHAARQQNHLNPRAINNGTPFSANQRYLSAPPSDGMNYDNLVHPANNNYIPNVAGGNGMQNSSNPVCGFYSHKPSVW</sequence>
<feature type="compositionally biased region" description="Polar residues" evidence="7">
    <location>
        <begin position="216"/>
        <end position="250"/>
    </location>
</feature>
<keyword evidence="10" id="KW-1185">Reference proteome</keyword>
<feature type="region of interest" description="Disordered" evidence="7">
    <location>
        <begin position="208"/>
        <end position="283"/>
    </location>
</feature>
<proteinExistence type="inferred from homology"/>
<gene>
    <name evidence="9" type="ORF">CVLEPA_LOCUS313</name>
</gene>
<evidence type="ECO:0000256" key="7">
    <source>
        <dbReference type="SAM" id="MobiDB-lite"/>
    </source>
</evidence>
<dbReference type="InterPro" id="IPR000047">
    <property type="entry name" value="HTH_motif"/>
</dbReference>
<evidence type="ECO:0000256" key="3">
    <source>
        <dbReference type="ARBA" id="ARBA00023155"/>
    </source>
</evidence>
<dbReference type="InterPro" id="IPR050460">
    <property type="entry name" value="Distal-less_Homeobox_TF"/>
</dbReference>
<evidence type="ECO:0000256" key="6">
    <source>
        <dbReference type="RuleBase" id="RU000682"/>
    </source>
</evidence>
<reference evidence="9 10" key="1">
    <citation type="submission" date="2024-02" db="EMBL/GenBank/DDBJ databases">
        <authorList>
            <person name="Daric V."/>
            <person name="Darras S."/>
        </authorList>
    </citation>
    <scope>NUCLEOTIDE SEQUENCE [LARGE SCALE GENOMIC DNA]</scope>
</reference>
<organism evidence="9 10">
    <name type="scientific">Clavelina lepadiformis</name>
    <name type="common">Light-bulb sea squirt</name>
    <name type="synonym">Ascidia lepadiformis</name>
    <dbReference type="NCBI Taxonomy" id="159417"/>
    <lineage>
        <taxon>Eukaryota</taxon>
        <taxon>Metazoa</taxon>
        <taxon>Chordata</taxon>
        <taxon>Tunicata</taxon>
        <taxon>Ascidiacea</taxon>
        <taxon>Aplousobranchia</taxon>
        <taxon>Clavelinidae</taxon>
        <taxon>Clavelina</taxon>
    </lineage>
</organism>
<dbReference type="SUPFAM" id="SSF46689">
    <property type="entry name" value="Homeodomain-like"/>
    <property type="match status" value="1"/>
</dbReference>
<evidence type="ECO:0000256" key="5">
    <source>
        <dbReference type="PROSITE-ProRule" id="PRU00108"/>
    </source>
</evidence>
<name>A0ABP0EV54_CLALP</name>